<dbReference type="Proteomes" id="UP001528672">
    <property type="component" value="Unassembled WGS sequence"/>
</dbReference>
<evidence type="ECO:0000313" key="1">
    <source>
        <dbReference type="EMBL" id="MDD0814851.1"/>
    </source>
</evidence>
<evidence type="ECO:0000313" key="2">
    <source>
        <dbReference type="Proteomes" id="UP001528672"/>
    </source>
</evidence>
<name>A0ABT5MEJ2_9BURK</name>
<keyword evidence="2" id="KW-1185">Reference proteome</keyword>
<proteinExistence type="predicted"/>
<organism evidence="1 2">
    <name type="scientific">Curvibacter microcysteis</name>
    <dbReference type="NCBI Taxonomy" id="3026419"/>
    <lineage>
        <taxon>Bacteria</taxon>
        <taxon>Pseudomonadati</taxon>
        <taxon>Pseudomonadota</taxon>
        <taxon>Betaproteobacteria</taxon>
        <taxon>Burkholderiales</taxon>
        <taxon>Comamonadaceae</taxon>
        <taxon>Curvibacter</taxon>
    </lineage>
</organism>
<comment type="caution">
    <text evidence="1">The sequence shown here is derived from an EMBL/GenBank/DDBJ whole genome shotgun (WGS) entry which is preliminary data.</text>
</comment>
<gene>
    <name evidence="1" type="ORF">PSQ39_09445</name>
</gene>
<accession>A0ABT5MEJ2</accession>
<protein>
    <submittedName>
        <fullName evidence="1">Uncharacterized protein</fullName>
    </submittedName>
</protein>
<reference evidence="1 2" key="1">
    <citation type="submission" date="2023-02" db="EMBL/GenBank/DDBJ databases">
        <title>Bacterial whole genome sequence for Curvibacter sp. HBC28.</title>
        <authorList>
            <person name="Le V."/>
            <person name="Ko S.-R."/>
            <person name="Ahn C.-Y."/>
            <person name="Oh H.-M."/>
        </authorList>
    </citation>
    <scope>NUCLEOTIDE SEQUENCE [LARGE SCALE GENOMIC DNA]</scope>
    <source>
        <strain evidence="1 2">HBC28</strain>
    </source>
</reference>
<dbReference type="EMBL" id="JAQSIO010000003">
    <property type="protein sequence ID" value="MDD0814851.1"/>
    <property type="molecule type" value="Genomic_DNA"/>
</dbReference>
<dbReference type="RefSeq" id="WP_273926523.1">
    <property type="nucleotide sequence ID" value="NZ_JAQSIO010000003.1"/>
</dbReference>
<sequence length="99" mass="10823">MNVPTSGWSNKNGTSGRQCGCTTWKQHWINFNPSKMNWPVICSIEGCKNTPTLGAHVINSRVSGEYIIPACDACNKRSDSFTLRTGLSLVSANKSKTCQ</sequence>